<dbReference type="GeneID" id="89942247"/>
<evidence type="ECO:0008006" key="4">
    <source>
        <dbReference type="Google" id="ProtNLM"/>
    </source>
</evidence>
<name>A0AAN6T8S1_9PEZI</name>
<dbReference type="Gene3D" id="1.10.510.10">
    <property type="entry name" value="Transferase(Phosphotransferase) domain 1"/>
    <property type="match status" value="1"/>
</dbReference>
<accession>A0AAN6T8S1</accession>
<protein>
    <recommendedName>
        <fullName evidence="4">Protein kinase domain-containing protein</fullName>
    </recommendedName>
</protein>
<evidence type="ECO:0000313" key="3">
    <source>
        <dbReference type="Proteomes" id="UP001302812"/>
    </source>
</evidence>
<dbReference type="InterPro" id="IPR011009">
    <property type="entry name" value="Kinase-like_dom_sf"/>
</dbReference>
<sequence>MDNSVLANLGKFTFGGNAVCEKEFLVQLFDPDARGEIRVTPPNPHGFEPPKDNPEFRLHTCDRLLSSPRIPTPSGRLHPGVDLVSYRPSRFPSPGGKDENRYVFKYKSKNPQELWNEIQMLARFPKHPHIAWLDRLVLDEMTGSQVVGFTMRYAANGSLDKSKPLFKLRWLKQLMQVIDDLNLQHGIIHQDVHARNLVTDPATDSYSQYMLQDLNENHFKDPAKWIKRPDVDLNDDVAEFYFELMAWVRSRRAAKPMAHYTEAPEHISWPSPPDPRPSSGVVGSHRAQEPPFLSWRRPPASKVDPARRLLATGRYADQEDAAQAAWKAAATAAAAAAVPAAAVAGPQEETDQSGGASQPANNASRKASPAAGRGLASENSSIGRGLRSPRSPRQGKVAKRKQQEDNGDAISSANVPAKKRTATRLEAALVAN</sequence>
<reference evidence="2" key="1">
    <citation type="journal article" date="2023" name="Mol. Phylogenet. Evol.">
        <title>Genome-scale phylogeny and comparative genomics of the fungal order Sordariales.</title>
        <authorList>
            <person name="Hensen N."/>
            <person name="Bonometti L."/>
            <person name="Westerberg I."/>
            <person name="Brannstrom I.O."/>
            <person name="Guillou S."/>
            <person name="Cros-Aarteil S."/>
            <person name="Calhoun S."/>
            <person name="Haridas S."/>
            <person name="Kuo A."/>
            <person name="Mondo S."/>
            <person name="Pangilinan J."/>
            <person name="Riley R."/>
            <person name="LaButti K."/>
            <person name="Andreopoulos B."/>
            <person name="Lipzen A."/>
            <person name="Chen C."/>
            <person name="Yan M."/>
            <person name="Daum C."/>
            <person name="Ng V."/>
            <person name="Clum A."/>
            <person name="Steindorff A."/>
            <person name="Ohm R.A."/>
            <person name="Martin F."/>
            <person name="Silar P."/>
            <person name="Natvig D.O."/>
            <person name="Lalanne C."/>
            <person name="Gautier V."/>
            <person name="Ament-Velasquez S.L."/>
            <person name="Kruys A."/>
            <person name="Hutchinson M.I."/>
            <person name="Powell A.J."/>
            <person name="Barry K."/>
            <person name="Miller A.N."/>
            <person name="Grigoriev I.V."/>
            <person name="Debuchy R."/>
            <person name="Gladieux P."/>
            <person name="Hiltunen Thoren M."/>
            <person name="Johannesson H."/>
        </authorList>
    </citation>
    <scope>NUCLEOTIDE SEQUENCE</scope>
    <source>
        <strain evidence="2">CBS 508.74</strain>
    </source>
</reference>
<evidence type="ECO:0000313" key="2">
    <source>
        <dbReference type="EMBL" id="KAK4108988.1"/>
    </source>
</evidence>
<keyword evidence="3" id="KW-1185">Reference proteome</keyword>
<comment type="caution">
    <text evidence="2">The sequence shown here is derived from an EMBL/GenBank/DDBJ whole genome shotgun (WGS) entry which is preliminary data.</text>
</comment>
<feature type="compositionally biased region" description="Polar residues" evidence="1">
    <location>
        <begin position="352"/>
        <end position="365"/>
    </location>
</feature>
<dbReference type="EMBL" id="MU853359">
    <property type="protein sequence ID" value="KAK4108988.1"/>
    <property type="molecule type" value="Genomic_DNA"/>
</dbReference>
<proteinExistence type="predicted"/>
<feature type="region of interest" description="Disordered" evidence="1">
    <location>
        <begin position="343"/>
        <end position="432"/>
    </location>
</feature>
<dbReference type="RefSeq" id="XP_064666558.1">
    <property type="nucleotide sequence ID" value="XM_064818122.1"/>
</dbReference>
<dbReference type="Proteomes" id="UP001302812">
    <property type="component" value="Unassembled WGS sequence"/>
</dbReference>
<reference evidence="2" key="2">
    <citation type="submission" date="2023-05" db="EMBL/GenBank/DDBJ databases">
        <authorList>
            <consortium name="Lawrence Berkeley National Laboratory"/>
            <person name="Steindorff A."/>
            <person name="Hensen N."/>
            <person name="Bonometti L."/>
            <person name="Westerberg I."/>
            <person name="Brannstrom I.O."/>
            <person name="Guillou S."/>
            <person name="Cros-Aarteil S."/>
            <person name="Calhoun S."/>
            <person name="Haridas S."/>
            <person name="Kuo A."/>
            <person name="Mondo S."/>
            <person name="Pangilinan J."/>
            <person name="Riley R."/>
            <person name="Labutti K."/>
            <person name="Andreopoulos B."/>
            <person name="Lipzen A."/>
            <person name="Chen C."/>
            <person name="Yanf M."/>
            <person name="Daum C."/>
            <person name="Ng V."/>
            <person name="Clum A."/>
            <person name="Ohm R."/>
            <person name="Martin F."/>
            <person name="Silar P."/>
            <person name="Natvig D."/>
            <person name="Lalanne C."/>
            <person name="Gautier V."/>
            <person name="Ament-Velasquez S.L."/>
            <person name="Kruys A."/>
            <person name="Hutchinson M.I."/>
            <person name="Powell A.J."/>
            <person name="Barry K."/>
            <person name="Miller A.N."/>
            <person name="Grigoriev I.V."/>
            <person name="Debuchy R."/>
            <person name="Gladieux P."/>
            <person name="Thoren M.H."/>
            <person name="Johannesson H."/>
        </authorList>
    </citation>
    <scope>NUCLEOTIDE SEQUENCE</scope>
    <source>
        <strain evidence="2">CBS 508.74</strain>
    </source>
</reference>
<organism evidence="2 3">
    <name type="scientific">Canariomyces notabilis</name>
    <dbReference type="NCBI Taxonomy" id="2074819"/>
    <lineage>
        <taxon>Eukaryota</taxon>
        <taxon>Fungi</taxon>
        <taxon>Dikarya</taxon>
        <taxon>Ascomycota</taxon>
        <taxon>Pezizomycotina</taxon>
        <taxon>Sordariomycetes</taxon>
        <taxon>Sordariomycetidae</taxon>
        <taxon>Sordariales</taxon>
        <taxon>Chaetomiaceae</taxon>
        <taxon>Canariomyces</taxon>
    </lineage>
</organism>
<gene>
    <name evidence="2" type="ORF">N656DRAFT_801410</name>
</gene>
<evidence type="ECO:0000256" key="1">
    <source>
        <dbReference type="SAM" id="MobiDB-lite"/>
    </source>
</evidence>
<dbReference type="SUPFAM" id="SSF56112">
    <property type="entry name" value="Protein kinase-like (PK-like)"/>
    <property type="match status" value="1"/>
</dbReference>
<dbReference type="AlphaFoldDB" id="A0AAN6T8S1"/>
<feature type="region of interest" description="Disordered" evidence="1">
    <location>
        <begin position="264"/>
        <end position="300"/>
    </location>
</feature>